<dbReference type="InterPro" id="IPR013320">
    <property type="entry name" value="ConA-like_dom_sf"/>
</dbReference>
<dbReference type="Pfam" id="PF00722">
    <property type="entry name" value="Glyco_hydro_16"/>
    <property type="match status" value="2"/>
</dbReference>
<feature type="domain" description="GH16" evidence="4">
    <location>
        <begin position="19"/>
        <end position="325"/>
    </location>
</feature>
<dbReference type="PROSITE" id="PS00306">
    <property type="entry name" value="CASEIN_ALPHA_BETA"/>
    <property type="match status" value="1"/>
</dbReference>
<gene>
    <name evidence="5" type="ORF">pipiens_004543</name>
</gene>
<name>A0ABD1CIM1_CULPP</name>
<dbReference type="Proteomes" id="UP001562425">
    <property type="component" value="Unassembled WGS sequence"/>
</dbReference>
<protein>
    <recommendedName>
        <fullName evidence="4">GH16 domain-containing protein</fullName>
    </recommendedName>
</protein>
<dbReference type="InterPro" id="IPR031305">
    <property type="entry name" value="Casein_CS"/>
</dbReference>
<dbReference type="SUPFAM" id="SSF49899">
    <property type="entry name" value="Concanavalin A-like lectins/glucanases"/>
    <property type="match status" value="2"/>
</dbReference>
<feature type="domain" description="GH16" evidence="4">
    <location>
        <begin position="333"/>
        <end position="668"/>
    </location>
</feature>
<dbReference type="PROSITE" id="PS51762">
    <property type="entry name" value="GH16_2"/>
    <property type="match status" value="2"/>
</dbReference>
<dbReference type="AlphaFoldDB" id="A0ABD1CIM1"/>
<comment type="similarity">
    <text evidence="1">Belongs to the glycosyl hydrolase 16 family.</text>
</comment>
<dbReference type="Gene3D" id="2.60.120.200">
    <property type="match status" value="2"/>
</dbReference>
<evidence type="ECO:0000313" key="6">
    <source>
        <dbReference type="Proteomes" id="UP001562425"/>
    </source>
</evidence>
<proteinExistence type="inferred from homology"/>
<reference evidence="5 6" key="1">
    <citation type="submission" date="2024-05" db="EMBL/GenBank/DDBJ databases">
        <title>Culex pipiens pipiens assembly and annotation.</title>
        <authorList>
            <person name="Alout H."/>
            <person name="Durand T."/>
        </authorList>
    </citation>
    <scope>NUCLEOTIDE SEQUENCE [LARGE SCALE GENOMIC DNA]</scope>
    <source>
        <strain evidence="5">HA-2024</strain>
        <tissue evidence="5">Whole body</tissue>
    </source>
</reference>
<dbReference type="FunFam" id="2.60.120.200:FF:000217">
    <property type="entry name" value="Gram-negative bacteria-binding protein"/>
    <property type="match status" value="1"/>
</dbReference>
<organism evidence="5 6">
    <name type="scientific">Culex pipiens pipiens</name>
    <name type="common">Northern house mosquito</name>
    <dbReference type="NCBI Taxonomy" id="38569"/>
    <lineage>
        <taxon>Eukaryota</taxon>
        <taxon>Metazoa</taxon>
        <taxon>Ecdysozoa</taxon>
        <taxon>Arthropoda</taxon>
        <taxon>Hexapoda</taxon>
        <taxon>Insecta</taxon>
        <taxon>Pterygota</taxon>
        <taxon>Neoptera</taxon>
        <taxon>Endopterygota</taxon>
        <taxon>Diptera</taxon>
        <taxon>Nematocera</taxon>
        <taxon>Culicoidea</taxon>
        <taxon>Culicidae</taxon>
        <taxon>Culicinae</taxon>
        <taxon>Culicini</taxon>
        <taxon>Culex</taxon>
        <taxon>Culex</taxon>
    </lineage>
</organism>
<evidence type="ECO:0000256" key="1">
    <source>
        <dbReference type="ARBA" id="ARBA00006865"/>
    </source>
</evidence>
<keyword evidence="6" id="KW-1185">Reference proteome</keyword>
<dbReference type="InterPro" id="IPR000757">
    <property type="entry name" value="Beta-glucanase-like"/>
</dbReference>
<evidence type="ECO:0000259" key="4">
    <source>
        <dbReference type="PROSITE" id="PS51762"/>
    </source>
</evidence>
<sequence>MKFVVVLACLLAAALAEEGSPKCTPSPTTASGSQARAGPYCSGDLIFEDNFNHLDFEKWEHENTLAGGGNWEFQWYTNNRANSYCENGIFYIRPTAVADDTGEGFLSSGTLNIHGGQPADLCTGPFFWGCERAGNPTNIVNPIKSARVRTVESFNFKFGKLEVRAKMPTGDWLWPAVWLLPKRQVYGSWPASGEIDLVESRGNLDYRVNGVHIGVEQVGSTLHFGPNPNQNGYDTTLSYKNSGPGQGFNTGFHLYQLEWTPDHITFSVDNQVLRRIDAGTGFWSRGGFVTTSPASENPWMHASVMAPFDQEFYIIMNLAVGGTNGFFPDVPPATNGNRGKPYSNNSPAAARDFWNGRNIWQPTWQMNVNRGKESSLQNGEFQYYLNNRQNSYVENGIFYIRPTLIADEAGEDFLTSGTLDAHGGSPYDFCTNPAWNGCVRTGTPDFILNPVKSARVRTVNSFNFKYGKLEIRAKTPTGDWLWPALWLMPKLNQYGTWPTSGEIDLMETRGNLDYRFPEGGQLAVKYSSAGEGFNRDFHRYQLEWTPEYMKFSVDDEQLLLVDGNFWNRGNFEDRAPGTPNPWVSGGKMAPFDEEFYIIMNLAIGGTGGYFPDAPAMNGDKPKPWINSSPKAIKEFWEAREDWLPTWKLDENNSKEASLQVDYVRVWAL</sequence>
<dbReference type="EMBL" id="JBEHCU010012037">
    <property type="protein sequence ID" value="KAL1375962.1"/>
    <property type="molecule type" value="Genomic_DNA"/>
</dbReference>
<keyword evidence="2 3" id="KW-0732">Signal</keyword>
<dbReference type="PANTHER" id="PTHR10963">
    <property type="entry name" value="GLYCOSYL HYDROLASE-RELATED"/>
    <property type="match status" value="1"/>
</dbReference>
<evidence type="ECO:0000256" key="3">
    <source>
        <dbReference type="SAM" id="SignalP"/>
    </source>
</evidence>
<comment type="caution">
    <text evidence="5">The sequence shown here is derived from an EMBL/GenBank/DDBJ whole genome shotgun (WGS) entry which is preliminary data.</text>
</comment>
<feature type="chain" id="PRO_5044771150" description="GH16 domain-containing protein" evidence="3">
    <location>
        <begin position="17"/>
        <end position="668"/>
    </location>
</feature>
<feature type="signal peptide" evidence="3">
    <location>
        <begin position="1"/>
        <end position="16"/>
    </location>
</feature>
<evidence type="ECO:0000256" key="2">
    <source>
        <dbReference type="ARBA" id="ARBA00022729"/>
    </source>
</evidence>
<evidence type="ECO:0000313" key="5">
    <source>
        <dbReference type="EMBL" id="KAL1375962.1"/>
    </source>
</evidence>
<dbReference type="PANTHER" id="PTHR10963:SF55">
    <property type="entry name" value="GLYCOSIDE HYDROLASE FAMILY 16 PROTEIN"/>
    <property type="match status" value="1"/>
</dbReference>
<accession>A0ABD1CIM1</accession>
<dbReference type="InterPro" id="IPR050546">
    <property type="entry name" value="Glycosyl_Hydrlase_16"/>
</dbReference>
<dbReference type="CDD" id="cd08024">
    <property type="entry name" value="GH16_CCF"/>
    <property type="match status" value="1"/>
</dbReference>